<evidence type="ECO:0000313" key="3">
    <source>
        <dbReference type="Proteomes" id="UP001187192"/>
    </source>
</evidence>
<dbReference type="Proteomes" id="UP001187192">
    <property type="component" value="Unassembled WGS sequence"/>
</dbReference>
<gene>
    <name evidence="2" type="ORF">TIFTF001_016706</name>
</gene>
<evidence type="ECO:0000256" key="1">
    <source>
        <dbReference type="SAM" id="MobiDB-lite"/>
    </source>
</evidence>
<dbReference type="AlphaFoldDB" id="A0AA88A892"/>
<feature type="compositionally biased region" description="Basic and acidic residues" evidence="1">
    <location>
        <begin position="196"/>
        <end position="215"/>
    </location>
</feature>
<dbReference type="EMBL" id="BTGU01000026">
    <property type="protein sequence ID" value="GMN47540.1"/>
    <property type="molecule type" value="Genomic_DNA"/>
</dbReference>
<feature type="compositionally biased region" description="Basic and acidic residues" evidence="1">
    <location>
        <begin position="250"/>
        <end position="262"/>
    </location>
</feature>
<feature type="compositionally biased region" description="Basic and acidic residues" evidence="1">
    <location>
        <begin position="165"/>
        <end position="182"/>
    </location>
</feature>
<reference evidence="2" key="1">
    <citation type="submission" date="2023-07" db="EMBL/GenBank/DDBJ databases">
        <title>draft genome sequence of fig (Ficus carica).</title>
        <authorList>
            <person name="Takahashi T."/>
            <person name="Nishimura K."/>
        </authorList>
    </citation>
    <scope>NUCLEOTIDE SEQUENCE</scope>
</reference>
<protein>
    <submittedName>
        <fullName evidence="2">Uncharacterized protein</fullName>
    </submittedName>
</protein>
<evidence type="ECO:0000313" key="2">
    <source>
        <dbReference type="EMBL" id="GMN47540.1"/>
    </source>
</evidence>
<feature type="region of interest" description="Disordered" evidence="1">
    <location>
        <begin position="156"/>
        <end position="215"/>
    </location>
</feature>
<organism evidence="2 3">
    <name type="scientific">Ficus carica</name>
    <name type="common">Common fig</name>
    <dbReference type="NCBI Taxonomy" id="3494"/>
    <lineage>
        <taxon>Eukaryota</taxon>
        <taxon>Viridiplantae</taxon>
        <taxon>Streptophyta</taxon>
        <taxon>Embryophyta</taxon>
        <taxon>Tracheophyta</taxon>
        <taxon>Spermatophyta</taxon>
        <taxon>Magnoliopsida</taxon>
        <taxon>eudicotyledons</taxon>
        <taxon>Gunneridae</taxon>
        <taxon>Pentapetalae</taxon>
        <taxon>rosids</taxon>
        <taxon>fabids</taxon>
        <taxon>Rosales</taxon>
        <taxon>Moraceae</taxon>
        <taxon>Ficeae</taxon>
        <taxon>Ficus</taxon>
    </lineage>
</organism>
<accession>A0AA88A892</accession>
<name>A0AA88A892_FICCA</name>
<proteinExistence type="predicted"/>
<feature type="region of interest" description="Disordered" evidence="1">
    <location>
        <begin position="243"/>
        <end position="262"/>
    </location>
</feature>
<keyword evidence="3" id="KW-1185">Reference proteome</keyword>
<comment type="caution">
    <text evidence="2">The sequence shown here is derived from an EMBL/GenBank/DDBJ whole genome shotgun (WGS) entry which is preliminary data.</text>
</comment>
<feature type="compositionally biased region" description="Acidic residues" evidence="1">
    <location>
        <begin position="183"/>
        <end position="192"/>
    </location>
</feature>
<sequence>MPATNLMLSRGMIEAIDGMQDTVSVRNKNWASMSFTYQVKEAIRKFQGSEARTKFVAGCTIFLQVNARILLSSPRPIQELFPCARVEQSAQAESVEADIESIVGVIRRMSTKMNELKAAMAKLGRNISEEIKSEIGKMLEEIYVLIRRALRSEGRALTSENDGGDLGKRGTRKGEGFGRQEDNGDDVAEVAGDETVGDRSRQEGSDVREEVRGRGDVSCNSERWSEVQWENLVQSGLNDAMNIPCKGKKQSYERGPNKPGRSREKAIIICEPSKGRHSYSRTTRSLVKGEFDNLDNVVVIDGRRYIRPSESISTVGGLNVERQYMRTLLLGAYIDEKVIDLFSQLLTYEATREAREKQKLCWYMPARVRGTRVRSSFWSMDAGGGGQVGAEHSEKLGAQASEALGPGFSFKRLAHMPKVRIPQQENGHESRSHSLITSYLRTYGPARFLDSLKADSP</sequence>